<gene>
    <name evidence="2" type="ORF">AA314_01483</name>
    <name evidence="3" type="ORF">ATI61_104721</name>
</gene>
<dbReference type="EMBL" id="CP011509">
    <property type="protein sequence ID" value="AKI99856.1"/>
    <property type="molecule type" value="Genomic_DNA"/>
</dbReference>
<evidence type="ECO:0000313" key="2">
    <source>
        <dbReference type="EMBL" id="AKI99856.1"/>
    </source>
</evidence>
<dbReference type="AlphaFoldDB" id="A0AAC8Q2V7"/>
<evidence type="ECO:0008006" key="6">
    <source>
        <dbReference type="Google" id="ProtNLM"/>
    </source>
</evidence>
<organism evidence="2 4">
    <name type="scientific">Archangium gephyra</name>
    <dbReference type="NCBI Taxonomy" id="48"/>
    <lineage>
        <taxon>Bacteria</taxon>
        <taxon>Pseudomonadati</taxon>
        <taxon>Myxococcota</taxon>
        <taxon>Myxococcia</taxon>
        <taxon>Myxococcales</taxon>
        <taxon>Cystobacterineae</taxon>
        <taxon>Archangiaceae</taxon>
        <taxon>Archangium</taxon>
    </lineage>
</organism>
<dbReference type="KEGG" id="age:AA314_01483"/>
<dbReference type="EMBL" id="QUMU01000004">
    <property type="protein sequence ID" value="REG33430.1"/>
    <property type="molecule type" value="Genomic_DNA"/>
</dbReference>
<reference evidence="2 4" key="1">
    <citation type="submission" date="2015-05" db="EMBL/GenBank/DDBJ databases">
        <title>Genome assembly of Archangium gephyra DSM 2261.</title>
        <authorList>
            <person name="Sharma G."/>
            <person name="Subramanian S."/>
        </authorList>
    </citation>
    <scope>NUCLEOTIDE SEQUENCE [LARGE SCALE GENOMIC DNA]</scope>
    <source>
        <strain evidence="2 4">DSM 2261</strain>
    </source>
</reference>
<sequence>MHKWTWSLAAVALLGLASGCKERTSETPGPESGSKVVSGNQGDETPNDEQSITEGRPDLTGGEDLADQEIYGTVTGMAAGSVTVRDRGGTTMTLVLDEDTRFLRQGQQAARGQLREGMQVRAAYDEDEGHYEATTVELLQGASAPQGK</sequence>
<protein>
    <recommendedName>
        <fullName evidence="6">DUF5666 domain-containing protein</fullName>
    </recommendedName>
</protein>
<evidence type="ECO:0000313" key="3">
    <source>
        <dbReference type="EMBL" id="REG33430.1"/>
    </source>
</evidence>
<evidence type="ECO:0000313" key="5">
    <source>
        <dbReference type="Proteomes" id="UP000256345"/>
    </source>
</evidence>
<accession>A0AAC8Q2V7</accession>
<dbReference type="Proteomes" id="UP000035579">
    <property type="component" value="Chromosome"/>
</dbReference>
<feature type="compositionally biased region" description="Polar residues" evidence="1">
    <location>
        <begin position="35"/>
        <end position="53"/>
    </location>
</feature>
<keyword evidence="5" id="KW-1185">Reference proteome</keyword>
<evidence type="ECO:0000313" key="4">
    <source>
        <dbReference type="Proteomes" id="UP000035579"/>
    </source>
</evidence>
<proteinExistence type="predicted"/>
<evidence type="ECO:0000256" key="1">
    <source>
        <dbReference type="SAM" id="MobiDB-lite"/>
    </source>
</evidence>
<name>A0AAC8Q2V7_9BACT</name>
<dbReference type="RefSeq" id="WP_147332873.1">
    <property type="nucleotide sequence ID" value="NZ_CP011509.1"/>
</dbReference>
<feature type="region of interest" description="Disordered" evidence="1">
    <location>
        <begin position="21"/>
        <end position="64"/>
    </location>
</feature>
<dbReference type="PROSITE" id="PS51257">
    <property type="entry name" value="PROKAR_LIPOPROTEIN"/>
    <property type="match status" value="1"/>
</dbReference>
<reference evidence="3 5" key="2">
    <citation type="submission" date="2018-08" db="EMBL/GenBank/DDBJ databases">
        <title>Genomic Encyclopedia of Archaeal and Bacterial Type Strains, Phase II (KMG-II): from individual species to whole genera.</title>
        <authorList>
            <person name="Goeker M."/>
        </authorList>
    </citation>
    <scope>NUCLEOTIDE SEQUENCE [LARGE SCALE GENOMIC DNA]</scope>
    <source>
        <strain evidence="3 5">DSM 2261</strain>
    </source>
</reference>
<dbReference type="Proteomes" id="UP000256345">
    <property type="component" value="Unassembled WGS sequence"/>
</dbReference>